<reference evidence="2 3" key="1">
    <citation type="submission" date="2020-09" db="EMBL/GenBank/DDBJ databases">
        <title>Novel species of Mucilaginibacter isolated from a glacier on the Tibetan Plateau.</title>
        <authorList>
            <person name="Liu Q."/>
            <person name="Xin Y.-H."/>
        </authorList>
    </citation>
    <scope>NUCLEOTIDE SEQUENCE [LARGE SCALE GENOMIC DNA]</scope>
    <source>
        <strain evidence="2 3">ZT4R22</strain>
    </source>
</reference>
<dbReference type="RefSeq" id="WP_191189625.1">
    <property type="nucleotide sequence ID" value="NZ_JACWMY010000006.1"/>
</dbReference>
<organism evidence="2 3">
    <name type="scientific">Mucilaginibacter pankratovii</name>
    <dbReference type="NCBI Taxonomy" id="2772110"/>
    <lineage>
        <taxon>Bacteria</taxon>
        <taxon>Pseudomonadati</taxon>
        <taxon>Bacteroidota</taxon>
        <taxon>Sphingobacteriia</taxon>
        <taxon>Sphingobacteriales</taxon>
        <taxon>Sphingobacteriaceae</taxon>
        <taxon>Mucilaginibacter</taxon>
    </lineage>
</organism>
<name>A0ABR7WTX9_9SPHI</name>
<evidence type="ECO:0000313" key="3">
    <source>
        <dbReference type="Proteomes" id="UP000606600"/>
    </source>
</evidence>
<proteinExistence type="predicted"/>
<evidence type="ECO:0000256" key="1">
    <source>
        <dbReference type="SAM" id="SignalP"/>
    </source>
</evidence>
<gene>
    <name evidence="2" type="ORF">IDJ77_14215</name>
</gene>
<accession>A0ABR7WTX9</accession>
<protein>
    <submittedName>
        <fullName evidence="2">Outer membrane beta-barrel protein</fullName>
    </submittedName>
</protein>
<comment type="caution">
    <text evidence="2">The sequence shown here is derived from an EMBL/GenBank/DDBJ whole genome shotgun (WGS) entry which is preliminary data.</text>
</comment>
<dbReference type="Proteomes" id="UP000606600">
    <property type="component" value="Unassembled WGS sequence"/>
</dbReference>
<dbReference type="EMBL" id="JACWMY010000006">
    <property type="protein sequence ID" value="MBD1364972.1"/>
    <property type="molecule type" value="Genomic_DNA"/>
</dbReference>
<keyword evidence="1" id="KW-0732">Signal</keyword>
<sequence>MTKIYLSLLPVFLFTTFSFAQSNFKTGYAVTLAGDTVKGEIDYQEWGSNPASIRFRTPDNKIRNFTTAEIKYFSIDKLDIYQRYSGPISHDETNNNRILGGRDTSFTVENVFLKVLQTGKVINLYSYLDAIKPRYFYSDPGTDNAVHELIYRVYYNGNTSEIQKGNTTTEATYLQQLTAVALKANILDDGLQQTMDGTEYTKPDLLKIVTKMNGYTKAQVALTQPGGSDDSFDLYAGLGLNATKTTSRDQNGNAAGTPYNSVLPRAVFGFNAYVNPNTRRLVFSVELSATDIKYKNTFSNTSYSFDQVVTSLTPSVSYHIYNGDNFKFYLSLGYGISKYTFFNKKFVKYDGTPLPNEYLPFLFSSYNNAITYKVGFLIHKKFQIYAEHLSGNPIARDSYYGFKQTSNNFGVNYILGKQK</sequence>
<keyword evidence="3" id="KW-1185">Reference proteome</keyword>
<feature type="signal peptide" evidence="1">
    <location>
        <begin position="1"/>
        <end position="20"/>
    </location>
</feature>
<feature type="chain" id="PRO_5046304507" evidence="1">
    <location>
        <begin position="21"/>
        <end position="419"/>
    </location>
</feature>
<evidence type="ECO:0000313" key="2">
    <source>
        <dbReference type="EMBL" id="MBD1364972.1"/>
    </source>
</evidence>